<sequence length="537" mass="57664">MTMTRRQLLATGVAGSMLTVFGAGGAPVSAQTGNDTITMAFAARSPVALNPQFQGILGADNWVCAQVYDTLVKTPDGRWATKPEEFVPSLAESWNASQDQKTWTYKLRSGVKFHKGYGELTADDVVFTFGRHLDPKINTATKTYYSNIASVEAAGATTVVIKLKQPDPLLNASSVSLLGSAILCKKAFEEKGDAFNMAPIGTGPYQVESVDSANGVHLRAFPEYFGGAALTENLRIRYIADTTARTLAFASADVDMIEGVRAPGWMDSMRQQASTTIFDATAPGSINTLGINLARGPLADLKVRQAIRYAIDTKAISQAFGGIAAPMVGLVASQFPGAVAADTLPAELQFAYDPERAMALLAEAGHGGGLTIPCFVSQREDYASIMLMIQEQLRAVNINLDLKIIDHATFHADNRRDKNSLILQSTSYPPVPTLTISNVLAKAGDTMPDGSGGTNFSHYGVIIPGIDDLMEKALATADFNQRMAVVQDMEKQILRDLPALGIITLSYVVARNPRVDLGYRVESGPAYWPMNKAKRVA</sequence>
<keyword evidence="3" id="KW-0732">Signal</keyword>
<dbReference type="Gene3D" id="3.40.190.10">
    <property type="entry name" value="Periplasmic binding protein-like II"/>
    <property type="match status" value="1"/>
</dbReference>
<dbReference type="GO" id="GO:0030288">
    <property type="term" value="C:outer membrane-bounded periplasmic space"/>
    <property type="evidence" value="ECO:0007669"/>
    <property type="project" value="UniProtKB-ARBA"/>
</dbReference>
<dbReference type="PROSITE" id="PS51318">
    <property type="entry name" value="TAT"/>
    <property type="match status" value="1"/>
</dbReference>
<dbReference type="InterPro" id="IPR030678">
    <property type="entry name" value="Peptide/Ni-bd"/>
</dbReference>
<evidence type="ECO:0000259" key="4">
    <source>
        <dbReference type="Pfam" id="PF00496"/>
    </source>
</evidence>
<feature type="domain" description="Solute-binding protein family 5" evidence="4">
    <location>
        <begin position="85"/>
        <end position="429"/>
    </location>
</feature>
<reference evidence="5" key="1">
    <citation type="journal article" date="2023" name="Phytobiomes J">
        <title>Deciphering the key players within the bacterial microbiota associated with aerial crown gall tumors on rhododendron: Insights into the gallobiome.</title>
        <authorList>
            <person name="Kuzmanovic N."/>
            <person name="Nesme J."/>
            <person name="Wolf J."/>
            <person name="Neumann-Schaal M."/>
            <person name="Petersen J."/>
            <person name="Fernandez-Gnecco G."/>
            <person name="Sproeer C."/>
            <person name="Bunk B."/>
            <person name="Overmann J."/>
            <person name="Sorensen S.J."/>
            <person name="Idczak E."/>
            <person name="Smalla K."/>
        </authorList>
    </citation>
    <scope>NUCLEOTIDE SEQUENCE</scope>
    <source>
        <strain evidence="5">Rho-11.1</strain>
    </source>
</reference>
<gene>
    <name evidence="5" type="ORF">RMR22_24650</name>
</gene>
<dbReference type="InterPro" id="IPR006311">
    <property type="entry name" value="TAT_signal"/>
</dbReference>
<dbReference type="RefSeq" id="WP_320203597.1">
    <property type="nucleotide sequence ID" value="NZ_CP192782.1"/>
</dbReference>
<comment type="similarity">
    <text evidence="2">Belongs to the bacterial solute-binding protein 5 family.</text>
</comment>
<dbReference type="Pfam" id="PF00496">
    <property type="entry name" value="SBP_bac_5"/>
    <property type="match status" value="1"/>
</dbReference>
<proteinExistence type="inferred from homology"/>
<dbReference type="GO" id="GO:0015833">
    <property type="term" value="P:peptide transport"/>
    <property type="evidence" value="ECO:0007669"/>
    <property type="project" value="TreeGrafter"/>
</dbReference>
<evidence type="ECO:0000256" key="2">
    <source>
        <dbReference type="ARBA" id="ARBA00005695"/>
    </source>
</evidence>
<dbReference type="Gene3D" id="3.10.105.10">
    <property type="entry name" value="Dipeptide-binding Protein, Domain 3"/>
    <property type="match status" value="1"/>
</dbReference>
<dbReference type="EMBL" id="JAVRAF010000019">
    <property type="protein sequence ID" value="MDX8305434.1"/>
    <property type="molecule type" value="Genomic_DNA"/>
</dbReference>
<dbReference type="InterPro" id="IPR039424">
    <property type="entry name" value="SBP_5"/>
</dbReference>
<dbReference type="InterPro" id="IPR000914">
    <property type="entry name" value="SBP_5_dom"/>
</dbReference>
<protein>
    <submittedName>
        <fullName evidence="5">ABC transporter substrate-binding protein</fullName>
    </submittedName>
</protein>
<name>A0AAW9FJ46_9HYPH</name>
<dbReference type="GO" id="GO:1904680">
    <property type="term" value="F:peptide transmembrane transporter activity"/>
    <property type="evidence" value="ECO:0007669"/>
    <property type="project" value="TreeGrafter"/>
</dbReference>
<comment type="subcellular location">
    <subcellularLocation>
        <location evidence="1">Periplasm</location>
    </subcellularLocation>
</comment>
<dbReference type="GO" id="GO:0043190">
    <property type="term" value="C:ATP-binding cassette (ABC) transporter complex"/>
    <property type="evidence" value="ECO:0007669"/>
    <property type="project" value="InterPro"/>
</dbReference>
<comment type="caution">
    <text evidence="5">The sequence shown here is derived from an EMBL/GenBank/DDBJ whole genome shotgun (WGS) entry which is preliminary data.</text>
</comment>
<evidence type="ECO:0000256" key="1">
    <source>
        <dbReference type="ARBA" id="ARBA00004418"/>
    </source>
</evidence>
<dbReference type="PANTHER" id="PTHR30290">
    <property type="entry name" value="PERIPLASMIC BINDING COMPONENT OF ABC TRANSPORTER"/>
    <property type="match status" value="1"/>
</dbReference>
<organism evidence="5">
    <name type="scientific">Agrobacterium rosae</name>
    <dbReference type="NCBI Taxonomy" id="1972867"/>
    <lineage>
        <taxon>Bacteria</taxon>
        <taxon>Pseudomonadati</taxon>
        <taxon>Pseudomonadota</taxon>
        <taxon>Alphaproteobacteria</taxon>
        <taxon>Hyphomicrobiales</taxon>
        <taxon>Rhizobiaceae</taxon>
        <taxon>Rhizobium/Agrobacterium group</taxon>
        <taxon>Agrobacterium</taxon>
    </lineage>
</organism>
<accession>A0AAW9FJ46</accession>
<feature type="signal peptide" evidence="3">
    <location>
        <begin position="1"/>
        <end position="25"/>
    </location>
</feature>
<evidence type="ECO:0000256" key="3">
    <source>
        <dbReference type="SAM" id="SignalP"/>
    </source>
</evidence>
<feature type="chain" id="PRO_5043790838" evidence="3">
    <location>
        <begin position="26"/>
        <end position="537"/>
    </location>
</feature>
<evidence type="ECO:0000313" key="5">
    <source>
        <dbReference type="EMBL" id="MDX8305434.1"/>
    </source>
</evidence>
<dbReference type="SUPFAM" id="SSF53850">
    <property type="entry name" value="Periplasmic binding protein-like II"/>
    <property type="match status" value="1"/>
</dbReference>
<dbReference type="PIRSF" id="PIRSF002741">
    <property type="entry name" value="MppA"/>
    <property type="match status" value="1"/>
</dbReference>
<dbReference type="AlphaFoldDB" id="A0AAW9FJ46"/>